<feature type="modified residue" description="4-aspartylphosphate" evidence="4">
    <location>
        <position position="57"/>
    </location>
</feature>
<evidence type="ECO:0000256" key="4">
    <source>
        <dbReference type="PROSITE-ProRule" id="PRU00169"/>
    </source>
</evidence>
<feature type="domain" description="Response regulatory" evidence="6">
    <location>
        <begin position="7"/>
        <end position="121"/>
    </location>
</feature>
<evidence type="ECO:0000259" key="6">
    <source>
        <dbReference type="PROSITE" id="PS50110"/>
    </source>
</evidence>
<dbReference type="InterPro" id="IPR001867">
    <property type="entry name" value="OmpR/PhoB-type_DNA-bd"/>
</dbReference>
<dbReference type="OrthoDB" id="9790442at2"/>
<organism evidence="8 9">
    <name type="scientific">Brumimicrobium salinarum</name>
    <dbReference type="NCBI Taxonomy" id="2058658"/>
    <lineage>
        <taxon>Bacteria</taxon>
        <taxon>Pseudomonadati</taxon>
        <taxon>Bacteroidota</taxon>
        <taxon>Flavobacteriia</taxon>
        <taxon>Flavobacteriales</taxon>
        <taxon>Crocinitomicaceae</taxon>
        <taxon>Brumimicrobium</taxon>
    </lineage>
</organism>
<dbReference type="InterPro" id="IPR016032">
    <property type="entry name" value="Sig_transdc_resp-reg_C-effctor"/>
</dbReference>
<dbReference type="Gene3D" id="6.10.250.690">
    <property type="match status" value="1"/>
</dbReference>
<dbReference type="SUPFAM" id="SSF46894">
    <property type="entry name" value="C-terminal effector domain of the bipartite response regulators"/>
    <property type="match status" value="1"/>
</dbReference>
<dbReference type="GO" id="GO:0005829">
    <property type="term" value="C:cytosol"/>
    <property type="evidence" value="ECO:0007669"/>
    <property type="project" value="TreeGrafter"/>
</dbReference>
<dbReference type="GO" id="GO:0000976">
    <property type="term" value="F:transcription cis-regulatory region binding"/>
    <property type="evidence" value="ECO:0007669"/>
    <property type="project" value="TreeGrafter"/>
</dbReference>
<name>A0A2I0R6R2_9FLAO</name>
<dbReference type="AlphaFoldDB" id="A0A2I0R6R2"/>
<evidence type="ECO:0000256" key="5">
    <source>
        <dbReference type="PROSITE-ProRule" id="PRU01091"/>
    </source>
</evidence>
<dbReference type="Gene3D" id="3.40.50.2300">
    <property type="match status" value="1"/>
</dbReference>
<dbReference type="InterPro" id="IPR011006">
    <property type="entry name" value="CheY-like_superfamily"/>
</dbReference>
<dbReference type="RefSeq" id="WP_101333446.1">
    <property type="nucleotide sequence ID" value="NZ_PJNI01000001.1"/>
</dbReference>
<evidence type="ECO:0000259" key="7">
    <source>
        <dbReference type="PROSITE" id="PS51755"/>
    </source>
</evidence>
<dbReference type="GO" id="GO:0000156">
    <property type="term" value="F:phosphorelay response regulator activity"/>
    <property type="evidence" value="ECO:0007669"/>
    <property type="project" value="TreeGrafter"/>
</dbReference>
<evidence type="ECO:0000256" key="1">
    <source>
        <dbReference type="ARBA" id="ARBA00022553"/>
    </source>
</evidence>
<sequence>MPNTDKKILLIEDEESLSNVVELNLKLEGFDVKCISNGRKAIDYAHKVAEFDLVILDVMLPEVSGWDICSMYKSVADTPILFVSAKGASSDRIKGLKLGADDFLAKPFDLEELLLRVQVLILRHQKDKPKEQELAIGGFQVNLLTFEVKKAETLITELSKREIELLQLFIEHEGEVLSRDFILDQIWGKDTYPTSRTIDNYILSFRKLFEEDAKNPEYFHSVRGVGYKFTNA</sequence>
<dbReference type="PROSITE" id="PS50110">
    <property type="entry name" value="RESPONSE_REGULATORY"/>
    <property type="match status" value="1"/>
</dbReference>
<dbReference type="PROSITE" id="PS51755">
    <property type="entry name" value="OMPR_PHOB"/>
    <property type="match status" value="1"/>
</dbReference>
<proteinExistence type="predicted"/>
<dbReference type="Pfam" id="PF00072">
    <property type="entry name" value="Response_reg"/>
    <property type="match status" value="1"/>
</dbReference>
<feature type="DNA-binding region" description="OmpR/PhoB-type" evidence="5">
    <location>
        <begin position="131"/>
        <end position="231"/>
    </location>
</feature>
<dbReference type="PANTHER" id="PTHR48111:SF40">
    <property type="entry name" value="PHOSPHATE REGULON TRANSCRIPTIONAL REGULATORY PROTEIN PHOB"/>
    <property type="match status" value="1"/>
</dbReference>
<comment type="caution">
    <text evidence="8">The sequence shown here is derived from an EMBL/GenBank/DDBJ whole genome shotgun (WGS) entry which is preliminary data.</text>
</comment>
<dbReference type="Proteomes" id="UP000236654">
    <property type="component" value="Unassembled WGS sequence"/>
</dbReference>
<dbReference type="SUPFAM" id="SSF52172">
    <property type="entry name" value="CheY-like"/>
    <property type="match status" value="1"/>
</dbReference>
<dbReference type="Gene3D" id="1.10.10.10">
    <property type="entry name" value="Winged helix-like DNA-binding domain superfamily/Winged helix DNA-binding domain"/>
    <property type="match status" value="1"/>
</dbReference>
<reference evidence="8 9" key="1">
    <citation type="submission" date="2017-12" db="EMBL/GenBank/DDBJ databases">
        <title>The draft genome sequence of Brumimicrobium saltpan LHR20.</title>
        <authorList>
            <person name="Do Z.-J."/>
            <person name="Luo H.-R."/>
        </authorList>
    </citation>
    <scope>NUCLEOTIDE SEQUENCE [LARGE SCALE GENOMIC DNA]</scope>
    <source>
        <strain evidence="8 9">LHR20</strain>
    </source>
</reference>
<keyword evidence="2" id="KW-0902">Two-component regulatory system</keyword>
<dbReference type="Pfam" id="PF00486">
    <property type="entry name" value="Trans_reg_C"/>
    <property type="match status" value="1"/>
</dbReference>
<dbReference type="SMART" id="SM00448">
    <property type="entry name" value="REC"/>
    <property type="match status" value="1"/>
</dbReference>
<protein>
    <submittedName>
        <fullName evidence="8">DNA-binding response regulator</fullName>
    </submittedName>
</protein>
<dbReference type="GO" id="GO:0006355">
    <property type="term" value="P:regulation of DNA-templated transcription"/>
    <property type="evidence" value="ECO:0007669"/>
    <property type="project" value="InterPro"/>
</dbReference>
<evidence type="ECO:0000313" key="8">
    <source>
        <dbReference type="EMBL" id="PKR82272.1"/>
    </source>
</evidence>
<dbReference type="InterPro" id="IPR039420">
    <property type="entry name" value="WalR-like"/>
</dbReference>
<feature type="domain" description="OmpR/PhoB-type" evidence="7">
    <location>
        <begin position="131"/>
        <end position="231"/>
    </location>
</feature>
<keyword evidence="1 4" id="KW-0597">Phosphoprotein</keyword>
<gene>
    <name evidence="8" type="ORF">CW751_02780</name>
</gene>
<dbReference type="InterPro" id="IPR001789">
    <property type="entry name" value="Sig_transdc_resp-reg_receiver"/>
</dbReference>
<dbReference type="CDD" id="cd00383">
    <property type="entry name" value="trans_reg_C"/>
    <property type="match status" value="1"/>
</dbReference>
<dbReference type="EMBL" id="PJNI01000001">
    <property type="protein sequence ID" value="PKR82272.1"/>
    <property type="molecule type" value="Genomic_DNA"/>
</dbReference>
<dbReference type="PANTHER" id="PTHR48111">
    <property type="entry name" value="REGULATOR OF RPOS"/>
    <property type="match status" value="1"/>
</dbReference>
<evidence type="ECO:0000256" key="3">
    <source>
        <dbReference type="ARBA" id="ARBA00023125"/>
    </source>
</evidence>
<dbReference type="InterPro" id="IPR036388">
    <property type="entry name" value="WH-like_DNA-bd_sf"/>
</dbReference>
<accession>A0A2I0R6R2</accession>
<dbReference type="SMART" id="SM00862">
    <property type="entry name" value="Trans_reg_C"/>
    <property type="match status" value="1"/>
</dbReference>
<dbReference type="GO" id="GO:0032993">
    <property type="term" value="C:protein-DNA complex"/>
    <property type="evidence" value="ECO:0007669"/>
    <property type="project" value="TreeGrafter"/>
</dbReference>
<evidence type="ECO:0000256" key="2">
    <source>
        <dbReference type="ARBA" id="ARBA00023012"/>
    </source>
</evidence>
<keyword evidence="9" id="KW-1185">Reference proteome</keyword>
<keyword evidence="3 5" id="KW-0238">DNA-binding</keyword>
<evidence type="ECO:0000313" key="9">
    <source>
        <dbReference type="Proteomes" id="UP000236654"/>
    </source>
</evidence>